<protein>
    <submittedName>
        <fullName evidence="1">Uncharacterized protein</fullName>
    </submittedName>
</protein>
<dbReference type="Proteomes" id="UP000092445">
    <property type="component" value="Unassembled WGS sequence"/>
</dbReference>
<accession>A0A1A9ZW89</accession>
<dbReference type="VEuPathDB" id="VectorBase:GPAI027013"/>
<sequence length="105" mass="12104">MGWYSERYNRTSTTILLVSSPIFSYHDLTATWSAEFGFRNDVTPFKEDYNFGTGAGWSEDNADDEYDDERVIAERRDAILPIYQFRRCTTNLDTTLVVLSLEPSA</sequence>
<evidence type="ECO:0000313" key="2">
    <source>
        <dbReference type="Proteomes" id="UP000092445"/>
    </source>
</evidence>
<dbReference type="AlphaFoldDB" id="A0A1A9ZW89"/>
<name>A0A1A9ZW89_GLOPL</name>
<proteinExistence type="predicted"/>
<keyword evidence="2" id="KW-1185">Reference proteome</keyword>
<evidence type="ECO:0000313" key="1">
    <source>
        <dbReference type="EnsemblMetazoa" id="GPAI027013-PA"/>
    </source>
</evidence>
<reference evidence="1" key="2">
    <citation type="submission" date="2020-05" db="UniProtKB">
        <authorList>
            <consortium name="EnsemblMetazoa"/>
        </authorList>
    </citation>
    <scope>IDENTIFICATION</scope>
    <source>
        <strain evidence="1">IAEA</strain>
    </source>
</reference>
<organism evidence="1 2">
    <name type="scientific">Glossina pallidipes</name>
    <name type="common">Tsetse fly</name>
    <dbReference type="NCBI Taxonomy" id="7398"/>
    <lineage>
        <taxon>Eukaryota</taxon>
        <taxon>Metazoa</taxon>
        <taxon>Ecdysozoa</taxon>
        <taxon>Arthropoda</taxon>
        <taxon>Hexapoda</taxon>
        <taxon>Insecta</taxon>
        <taxon>Pterygota</taxon>
        <taxon>Neoptera</taxon>
        <taxon>Endopterygota</taxon>
        <taxon>Diptera</taxon>
        <taxon>Brachycera</taxon>
        <taxon>Muscomorpha</taxon>
        <taxon>Hippoboscoidea</taxon>
        <taxon>Glossinidae</taxon>
        <taxon>Glossina</taxon>
    </lineage>
</organism>
<reference evidence="2" key="1">
    <citation type="submission" date="2014-03" db="EMBL/GenBank/DDBJ databases">
        <authorList>
            <person name="Aksoy S."/>
            <person name="Warren W."/>
            <person name="Wilson R.K."/>
        </authorList>
    </citation>
    <scope>NUCLEOTIDE SEQUENCE [LARGE SCALE GENOMIC DNA]</scope>
    <source>
        <strain evidence="2">IAEA</strain>
    </source>
</reference>
<dbReference type="EnsemblMetazoa" id="GPAI027013-RA">
    <property type="protein sequence ID" value="GPAI027013-PA"/>
    <property type="gene ID" value="GPAI027013"/>
</dbReference>